<dbReference type="GeneID" id="54490957"/>
<keyword evidence="2" id="KW-0520">NAD</keyword>
<dbReference type="InterPro" id="IPR029752">
    <property type="entry name" value="D-isomer_DH_CS1"/>
</dbReference>
<dbReference type="PANTHER" id="PTHR43333:SF1">
    <property type="entry name" value="D-ISOMER SPECIFIC 2-HYDROXYACID DEHYDROGENASE NAD-BINDING DOMAIN-CONTAINING PROTEIN"/>
    <property type="match status" value="1"/>
</dbReference>
<accession>A0A6A6W123</accession>
<evidence type="ECO:0000313" key="4">
    <source>
        <dbReference type="EMBL" id="KAF2756618.1"/>
    </source>
</evidence>
<organism evidence="4 5">
    <name type="scientific">Pseudovirgaria hyperparasitica</name>
    <dbReference type="NCBI Taxonomy" id="470096"/>
    <lineage>
        <taxon>Eukaryota</taxon>
        <taxon>Fungi</taxon>
        <taxon>Dikarya</taxon>
        <taxon>Ascomycota</taxon>
        <taxon>Pezizomycotina</taxon>
        <taxon>Dothideomycetes</taxon>
        <taxon>Dothideomycetes incertae sedis</taxon>
        <taxon>Acrospermales</taxon>
        <taxon>Acrospermaceae</taxon>
        <taxon>Pseudovirgaria</taxon>
    </lineage>
</organism>
<evidence type="ECO:0000259" key="3">
    <source>
        <dbReference type="Pfam" id="PF02826"/>
    </source>
</evidence>
<dbReference type="RefSeq" id="XP_033599069.1">
    <property type="nucleotide sequence ID" value="XM_033749903.1"/>
</dbReference>
<keyword evidence="5" id="KW-1185">Reference proteome</keyword>
<evidence type="ECO:0000313" key="5">
    <source>
        <dbReference type="Proteomes" id="UP000799437"/>
    </source>
</evidence>
<dbReference type="AlphaFoldDB" id="A0A6A6W123"/>
<dbReference type="InterPro" id="IPR006140">
    <property type="entry name" value="D-isomer_DH_NAD-bd"/>
</dbReference>
<dbReference type="GO" id="GO:0051287">
    <property type="term" value="F:NAD binding"/>
    <property type="evidence" value="ECO:0007669"/>
    <property type="project" value="InterPro"/>
</dbReference>
<evidence type="ECO:0000256" key="1">
    <source>
        <dbReference type="ARBA" id="ARBA00023002"/>
    </source>
</evidence>
<dbReference type="EMBL" id="ML996575">
    <property type="protein sequence ID" value="KAF2756618.1"/>
    <property type="molecule type" value="Genomic_DNA"/>
</dbReference>
<evidence type="ECO:0000256" key="2">
    <source>
        <dbReference type="ARBA" id="ARBA00023027"/>
    </source>
</evidence>
<dbReference type="PANTHER" id="PTHR43333">
    <property type="entry name" value="2-HACID_DH_C DOMAIN-CONTAINING PROTEIN"/>
    <property type="match status" value="1"/>
</dbReference>
<feature type="domain" description="D-isomer specific 2-hydroxyacid dehydrogenase NAD-binding" evidence="3">
    <location>
        <begin position="119"/>
        <end position="187"/>
    </location>
</feature>
<dbReference type="SUPFAM" id="SSF51735">
    <property type="entry name" value="NAD(P)-binding Rossmann-fold domains"/>
    <property type="match status" value="1"/>
</dbReference>
<name>A0A6A6W123_9PEZI</name>
<reference evidence="4" key="1">
    <citation type="journal article" date="2020" name="Stud. Mycol.">
        <title>101 Dothideomycetes genomes: a test case for predicting lifestyles and emergence of pathogens.</title>
        <authorList>
            <person name="Haridas S."/>
            <person name="Albert R."/>
            <person name="Binder M."/>
            <person name="Bloem J."/>
            <person name="Labutti K."/>
            <person name="Salamov A."/>
            <person name="Andreopoulos B."/>
            <person name="Baker S."/>
            <person name="Barry K."/>
            <person name="Bills G."/>
            <person name="Bluhm B."/>
            <person name="Cannon C."/>
            <person name="Castanera R."/>
            <person name="Culley D."/>
            <person name="Daum C."/>
            <person name="Ezra D."/>
            <person name="Gonzalez J."/>
            <person name="Henrissat B."/>
            <person name="Kuo A."/>
            <person name="Liang C."/>
            <person name="Lipzen A."/>
            <person name="Lutzoni F."/>
            <person name="Magnuson J."/>
            <person name="Mondo S."/>
            <person name="Nolan M."/>
            <person name="Ohm R."/>
            <person name="Pangilinan J."/>
            <person name="Park H.-J."/>
            <person name="Ramirez L."/>
            <person name="Alfaro M."/>
            <person name="Sun H."/>
            <person name="Tritt A."/>
            <person name="Yoshinaga Y."/>
            <person name="Zwiers L.-H."/>
            <person name="Turgeon B."/>
            <person name="Goodwin S."/>
            <person name="Spatafora J."/>
            <person name="Crous P."/>
            <person name="Grigoriev I."/>
        </authorList>
    </citation>
    <scope>NUCLEOTIDE SEQUENCE</scope>
    <source>
        <strain evidence="4">CBS 121739</strain>
    </source>
</reference>
<protein>
    <submittedName>
        <fullName evidence="4">2-hydroxyacid dehydrogenase</fullName>
    </submittedName>
</protein>
<feature type="domain" description="D-isomer specific 2-hydroxyacid dehydrogenase NAD-binding" evidence="3">
    <location>
        <begin position="214"/>
        <end position="317"/>
    </location>
</feature>
<dbReference type="InterPro" id="IPR036291">
    <property type="entry name" value="NAD(P)-bd_dom_sf"/>
</dbReference>
<proteinExistence type="predicted"/>
<dbReference type="Pfam" id="PF02826">
    <property type="entry name" value="2-Hacid_dh_C"/>
    <property type="match status" value="2"/>
</dbReference>
<keyword evidence="1" id="KW-0560">Oxidoreductase</keyword>
<dbReference type="GO" id="GO:0016491">
    <property type="term" value="F:oxidoreductase activity"/>
    <property type="evidence" value="ECO:0007669"/>
    <property type="project" value="UniProtKB-KW"/>
</dbReference>
<dbReference type="PROSITE" id="PS00065">
    <property type="entry name" value="D_2_HYDROXYACID_DH_1"/>
    <property type="match status" value="1"/>
</dbReference>
<dbReference type="CDD" id="cd12163">
    <property type="entry name" value="2-Hacid_dh_5"/>
    <property type="match status" value="1"/>
</dbReference>
<dbReference type="Gene3D" id="3.40.50.720">
    <property type="entry name" value="NAD(P)-binding Rossmann-like Domain"/>
    <property type="match status" value="2"/>
</dbReference>
<gene>
    <name evidence="4" type="ORF">EJ05DRAFT_70366</name>
</gene>
<sequence length="354" mass="39532">MGGGPKETLLVAIEFPESKELVDRMRKKFPYVDIVWYQHDPKKGPVPEHLFRSVTILVTMFSLPSKLSLVPELRYVHFFSAGINHIYEHPLYKDSKIPLTTSNGVHGPQIAEWVVMTALCQNHSYNHWHALQQQKKWGNFRDVKVRDWAGQKVGILGYGSIGRQVGRAFAALGMTIYAYTASPRPTPSSRVDNGYIVPNTGDPDGSIPTAWYSGTSKASLHDFLSQKFDIIVLTLPLTPSTTHLLGTEEFAILASQPHPPLLSNISRGQIVDQAAMVKALHDGGLRGACLDVTDPEPLPEDSELWTAKNVIITPHVSGGSEKYLERTWDILEMNVGRLMEGKKLINQVDRRRGY</sequence>
<dbReference type="OrthoDB" id="298012at2759"/>
<dbReference type="Proteomes" id="UP000799437">
    <property type="component" value="Unassembled WGS sequence"/>
</dbReference>